<organism evidence="1 2">
    <name type="scientific">Corallococcus exiguus</name>
    <dbReference type="NCBI Taxonomy" id="83462"/>
    <lineage>
        <taxon>Bacteria</taxon>
        <taxon>Pseudomonadati</taxon>
        <taxon>Myxococcota</taxon>
        <taxon>Myxococcia</taxon>
        <taxon>Myxococcales</taxon>
        <taxon>Cystobacterineae</taxon>
        <taxon>Myxococcaceae</taxon>
        <taxon>Corallococcus</taxon>
    </lineage>
</organism>
<dbReference type="SUPFAM" id="SSF52540">
    <property type="entry name" value="P-loop containing nucleoside triphosphate hydrolases"/>
    <property type="match status" value="1"/>
</dbReference>
<reference evidence="1 2" key="1">
    <citation type="submission" date="2020-01" db="EMBL/GenBank/DDBJ databases">
        <title>The draft genome sequence of Corallococcus exiguus DSM 14696.</title>
        <authorList>
            <person name="Zhang X."/>
            <person name="Zhu H."/>
        </authorList>
    </citation>
    <scope>NUCLEOTIDE SEQUENCE [LARGE SCALE GENOMIC DNA]</scope>
    <source>
        <strain evidence="1 2">DSM 14696</strain>
    </source>
</reference>
<dbReference type="Gene3D" id="3.40.50.300">
    <property type="entry name" value="P-loop containing nucleotide triphosphate hydrolases"/>
    <property type="match status" value="1"/>
</dbReference>
<name>A0A7X4Y4Q3_9BACT</name>
<dbReference type="RefSeq" id="WP_139919153.1">
    <property type="nucleotide sequence ID" value="NZ_CBCSLE010000070.1"/>
</dbReference>
<sequence length="354" mass="39898">MTGDSMGAKLVHPIPPPPRGAMAALWEGWIPAWDRLAEEPRGIEWINEAGRFQEGPFYDESIALLLQRHPRIGRNVSSPATVHQVAEAIDGLSPSGFIFHMSRCGSTLVQNALRCLDGTLVPGEPDVLSSLLLASVPGPRPRGAAAAAQAERDALLRSLVRVFGRRRTKRDRRLFIKFASLETVRLDVVRRLWPDVPWLFIYRDPVDVVVSNMARPSGWMDRPTPEQVKRYFGWGPRTVDAMTREEYCARAVSHFCGVAADSADAKAHLLNYEDIDLERLVAVMDAFGVHPTRAERARVEKSLRVYSKDPRGKRRFIADTALKRRIAGPAVHDAVKQWALPAYRLLNRHRRRIR</sequence>
<dbReference type="EMBL" id="JAAAPK010000001">
    <property type="protein sequence ID" value="NBC38748.1"/>
    <property type="molecule type" value="Genomic_DNA"/>
</dbReference>
<dbReference type="Proteomes" id="UP000537825">
    <property type="component" value="Unassembled WGS sequence"/>
</dbReference>
<evidence type="ECO:0008006" key="3">
    <source>
        <dbReference type="Google" id="ProtNLM"/>
    </source>
</evidence>
<protein>
    <recommendedName>
        <fullName evidence="3">Sulfotransferase family protein</fullName>
    </recommendedName>
</protein>
<evidence type="ECO:0000313" key="2">
    <source>
        <dbReference type="Proteomes" id="UP000537825"/>
    </source>
</evidence>
<dbReference type="InterPro" id="IPR027417">
    <property type="entry name" value="P-loop_NTPase"/>
</dbReference>
<keyword evidence="2" id="KW-1185">Reference proteome</keyword>
<comment type="caution">
    <text evidence="1">The sequence shown here is derived from an EMBL/GenBank/DDBJ whole genome shotgun (WGS) entry which is preliminary data.</text>
</comment>
<dbReference type="AlphaFoldDB" id="A0A7X4Y4Q3"/>
<proteinExistence type="predicted"/>
<gene>
    <name evidence="1" type="ORF">GTZ93_02835</name>
</gene>
<evidence type="ECO:0000313" key="1">
    <source>
        <dbReference type="EMBL" id="NBC38748.1"/>
    </source>
</evidence>
<accession>A0A7X4Y4Q3</accession>